<evidence type="ECO:0000313" key="3">
    <source>
        <dbReference type="Proteomes" id="UP001152598"/>
    </source>
</evidence>
<organism evidence="2 3">
    <name type="scientific">Lactococcus lactis</name>
    <dbReference type="NCBI Taxonomy" id="1358"/>
    <lineage>
        <taxon>Bacteria</taxon>
        <taxon>Bacillati</taxon>
        <taxon>Bacillota</taxon>
        <taxon>Bacilli</taxon>
        <taxon>Lactobacillales</taxon>
        <taxon>Streptococcaceae</taxon>
        <taxon>Lactococcus</taxon>
    </lineage>
</organism>
<comment type="caution">
    <text evidence="2">The sequence shown here is derived from an EMBL/GenBank/DDBJ whole genome shotgun (WGS) entry which is preliminary data.</text>
</comment>
<protein>
    <submittedName>
        <fullName evidence="2">Uncharacterized protein</fullName>
    </submittedName>
</protein>
<sequence length="75" mass="8124">MTLTYPNTSHAETTSSGKVTQETSSVVQSTNYPWGDGLSITLDDNGTLHLPSGKINNPRIFTDTFGGFTVSNCRR</sequence>
<dbReference type="AlphaFoldDB" id="A0AAP3Z3C6"/>
<dbReference type="EMBL" id="JAOWLV010000015">
    <property type="protein sequence ID" value="MDG4977605.1"/>
    <property type="molecule type" value="Genomic_DNA"/>
</dbReference>
<feature type="compositionally biased region" description="Polar residues" evidence="1">
    <location>
        <begin position="1"/>
        <end position="32"/>
    </location>
</feature>
<evidence type="ECO:0000313" key="2">
    <source>
        <dbReference type="EMBL" id="MDG4977605.1"/>
    </source>
</evidence>
<dbReference type="Proteomes" id="UP001152598">
    <property type="component" value="Unassembled WGS sequence"/>
</dbReference>
<feature type="region of interest" description="Disordered" evidence="1">
    <location>
        <begin position="1"/>
        <end position="33"/>
    </location>
</feature>
<reference evidence="2" key="2">
    <citation type="journal article" date="2023" name="Food Microbiol.">
        <title>Evaluation of the fermentation potential of lactic acid bacteria isolated from herbs, fruits and vegetables as starter cultures in nut-based milk alternatives.</title>
        <authorList>
            <person name="Huang W."/>
            <person name="Dong A."/>
            <person name="Pham H.T."/>
            <person name="Zhou C."/>
            <person name="Huo Z."/>
            <person name="Watjen A.P."/>
            <person name="Prakash S."/>
            <person name="Bang-Berthelsen C.H."/>
            <person name="Turner M.S."/>
        </authorList>
    </citation>
    <scope>NUCLEOTIDE SEQUENCE</scope>
    <source>
        <strain evidence="2">54</strain>
    </source>
</reference>
<proteinExistence type="predicted"/>
<dbReference type="RefSeq" id="WP_278228572.1">
    <property type="nucleotide sequence ID" value="NZ_JAOWLV010000015.1"/>
</dbReference>
<evidence type="ECO:0000256" key="1">
    <source>
        <dbReference type="SAM" id="MobiDB-lite"/>
    </source>
</evidence>
<name>A0AAP3Z3C6_9LACT</name>
<reference evidence="2" key="1">
    <citation type="submission" date="2022-10" db="EMBL/GenBank/DDBJ databases">
        <authorList>
            <person name="Turner M.S."/>
            <person name="Huang W."/>
        </authorList>
    </citation>
    <scope>NUCLEOTIDE SEQUENCE</scope>
    <source>
        <strain evidence="2">54</strain>
    </source>
</reference>
<gene>
    <name evidence="2" type="ORF">OGZ50_12770</name>
</gene>
<accession>A0AAP3Z3C6</accession>